<dbReference type="Gene3D" id="2.60.120.200">
    <property type="match status" value="1"/>
</dbReference>
<organism evidence="1">
    <name type="scientific">marine sediment metagenome</name>
    <dbReference type="NCBI Taxonomy" id="412755"/>
    <lineage>
        <taxon>unclassified sequences</taxon>
        <taxon>metagenomes</taxon>
        <taxon>ecological metagenomes</taxon>
    </lineage>
</organism>
<proteinExistence type="predicted"/>
<reference evidence="1" key="1">
    <citation type="journal article" date="2014" name="Front. Microbiol.">
        <title>High frequency of phylogenetically diverse reductive dehalogenase-homologous genes in deep subseafloor sedimentary metagenomes.</title>
        <authorList>
            <person name="Kawai M."/>
            <person name="Futagami T."/>
            <person name="Toyoda A."/>
            <person name="Takaki Y."/>
            <person name="Nishi S."/>
            <person name="Hori S."/>
            <person name="Arai W."/>
            <person name="Tsubouchi T."/>
            <person name="Morono Y."/>
            <person name="Uchiyama I."/>
            <person name="Ito T."/>
            <person name="Fujiyama A."/>
            <person name="Inagaki F."/>
            <person name="Takami H."/>
        </authorList>
    </citation>
    <scope>NUCLEOTIDE SEQUENCE</scope>
    <source>
        <strain evidence="1">Expedition CK06-06</strain>
    </source>
</reference>
<sequence>MGAWFANPDGCGFEVYESDHAQHLVYVGTDPVLYSWRHIAATFDGTKLKIYENGILKQTTTYAGPIGASSSDDLYIGIQPNMLMPFAGLIDEVKIYNYARSADQIAEDAGLDAPKSIKVHVDNTPPETTLAISGTMDYTCTLTATDNAVGVKEIQ</sequence>
<protein>
    <recommendedName>
        <fullName evidence="2">LamG-like jellyroll fold domain-containing protein</fullName>
    </recommendedName>
</protein>
<gene>
    <name evidence="1" type="ORF">S06H3_20640</name>
</gene>
<comment type="caution">
    <text evidence="1">The sequence shown here is derived from an EMBL/GenBank/DDBJ whole genome shotgun (WGS) entry which is preliminary data.</text>
</comment>
<accession>X1MBP5</accession>
<dbReference type="EMBL" id="BARV01010716">
    <property type="protein sequence ID" value="GAI15501.1"/>
    <property type="molecule type" value="Genomic_DNA"/>
</dbReference>
<name>X1MBP5_9ZZZZ</name>
<dbReference type="Pfam" id="PF13385">
    <property type="entry name" value="Laminin_G_3"/>
    <property type="match status" value="1"/>
</dbReference>
<feature type="non-terminal residue" evidence="1">
    <location>
        <position position="155"/>
    </location>
</feature>
<evidence type="ECO:0008006" key="2">
    <source>
        <dbReference type="Google" id="ProtNLM"/>
    </source>
</evidence>
<dbReference type="InterPro" id="IPR013320">
    <property type="entry name" value="ConA-like_dom_sf"/>
</dbReference>
<dbReference type="SUPFAM" id="SSF49899">
    <property type="entry name" value="Concanavalin A-like lectins/glucanases"/>
    <property type="match status" value="1"/>
</dbReference>
<dbReference type="AlphaFoldDB" id="X1MBP5"/>
<evidence type="ECO:0000313" key="1">
    <source>
        <dbReference type="EMBL" id="GAI15501.1"/>
    </source>
</evidence>